<proteinExistence type="predicted"/>
<reference evidence="1" key="1">
    <citation type="submission" date="2021-05" db="EMBL/GenBank/DDBJ databases">
        <authorList>
            <person name="Scholz U."/>
            <person name="Mascher M."/>
            <person name="Fiebig A."/>
        </authorList>
    </citation>
    <scope>NUCLEOTIDE SEQUENCE [LARGE SCALE GENOMIC DNA]</scope>
</reference>
<reference evidence="1" key="2">
    <citation type="submission" date="2025-09" db="UniProtKB">
        <authorList>
            <consortium name="EnsemblPlants"/>
        </authorList>
    </citation>
    <scope>IDENTIFICATION</scope>
</reference>
<accession>A0ACD5ZRG3</accession>
<evidence type="ECO:0000313" key="2">
    <source>
        <dbReference type="Proteomes" id="UP001732700"/>
    </source>
</evidence>
<organism evidence="1 2">
    <name type="scientific">Avena sativa</name>
    <name type="common">Oat</name>
    <dbReference type="NCBI Taxonomy" id="4498"/>
    <lineage>
        <taxon>Eukaryota</taxon>
        <taxon>Viridiplantae</taxon>
        <taxon>Streptophyta</taxon>
        <taxon>Embryophyta</taxon>
        <taxon>Tracheophyta</taxon>
        <taxon>Spermatophyta</taxon>
        <taxon>Magnoliopsida</taxon>
        <taxon>Liliopsida</taxon>
        <taxon>Poales</taxon>
        <taxon>Poaceae</taxon>
        <taxon>BOP clade</taxon>
        <taxon>Pooideae</taxon>
        <taxon>Poodae</taxon>
        <taxon>Poeae</taxon>
        <taxon>Poeae Chloroplast Group 1 (Aveneae type)</taxon>
        <taxon>Aveninae</taxon>
        <taxon>Avena</taxon>
    </lineage>
</organism>
<sequence>MAAATRRAASSLVSRYLLARTAASPAVPSALRRPDGTRGLLPGVLQRFGTAAAAEEPISPPVQVRDTQLLINGKFVDAASGKTFPTLDPRTGEVIAHVAEGDAEDINRAVAAARKAFDEGPWPRMTAYERSRILLRFADLIEKHNDEIAALETWDNGKPYEQAAQIEVPMVARLMRYYAGWVDKIHGLVVPADGPHHVQVLYEPIGVAGQIIPWNFPLLMFAWKVGPALACGNTVVLKTAEQTPLSALYVAKLMHEVEWHDLLKNSALFYSSGYKCRSVVLSMPAHVSKIFDSVALVIQKSGQLTTKWTENYLSPLQLHRISKGNSNSLST</sequence>
<protein>
    <submittedName>
        <fullName evidence="1">Uncharacterized protein</fullName>
    </submittedName>
</protein>
<evidence type="ECO:0000313" key="1">
    <source>
        <dbReference type="EnsemblPlants" id="AVESA.00010b.r2.7AG1213210.1.CDS"/>
    </source>
</evidence>
<dbReference type="Proteomes" id="UP001732700">
    <property type="component" value="Chromosome 7A"/>
</dbReference>
<keyword evidence="2" id="KW-1185">Reference proteome</keyword>
<dbReference type="EnsemblPlants" id="AVESA.00010b.r2.7AG1213210.1">
    <property type="protein sequence ID" value="AVESA.00010b.r2.7AG1213210.1.CDS"/>
    <property type="gene ID" value="AVESA.00010b.r2.7AG1213210"/>
</dbReference>
<name>A0ACD5ZRG3_AVESA</name>